<feature type="region of interest" description="Disordered" evidence="1">
    <location>
        <begin position="59"/>
        <end position="85"/>
    </location>
</feature>
<accession>A0A183JCU3</accession>
<evidence type="ECO:0000313" key="4">
    <source>
        <dbReference type="WBParaSite" id="SCUD_0000050001-mRNA-1"/>
    </source>
</evidence>
<feature type="compositionally biased region" description="Acidic residues" evidence="1">
    <location>
        <begin position="60"/>
        <end position="85"/>
    </location>
</feature>
<sequence>MYDYETWPLRVEDIRKLLVIMLASAGITSVFKYMQDVIKRLITRWNLKEKVLSSSNNTEIYDDDALDGDDPLDDDDDDALDDDDH</sequence>
<evidence type="ECO:0000313" key="2">
    <source>
        <dbReference type="EMBL" id="VDO61926.1"/>
    </source>
</evidence>
<proteinExistence type="predicted"/>
<dbReference type="WBParaSite" id="SCUD_0000050001-mRNA-1">
    <property type="protein sequence ID" value="SCUD_0000050001-mRNA-1"/>
    <property type="gene ID" value="SCUD_0000050001"/>
</dbReference>
<name>A0A183JCU3_9TREM</name>
<reference evidence="4" key="1">
    <citation type="submission" date="2016-06" db="UniProtKB">
        <authorList>
            <consortium name="WormBaseParasite"/>
        </authorList>
    </citation>
    <scope>IDENTIFICATION</scope>
</reference>
<dbReference type="Proteomes" id="UP000279833">
    <property type="component" value="Unassembled WGS sequence"/>
</dbReference>
<keyword evidence="3" id="KW-1185">Reference proteome</keyword>
<reference evidence="2 3" key="2">
    <citation type="submission" date="2018-11" db="EMBL/GenBank/DDBJ databases">
        <authorList>
            <consortium name="Pathogen Informatics"/>
        </authorList>
    </citation>
    <scope>NUCLEOTIDE SEQUENCE [LARGE SCALE GENOMIC DNA]</scope>
    <source>
        <strain evidence="2">Dakar</strain>
        <strain evidence="3">Dakar, Senegal</strain>
    </source>
</reference>
<dbReference type="AlphaFoldDB" id="A0A183JCU3"/>
<evidence type="ECO:0000256" key="1">
    <source>
        <dbReference type="SAM" id="MobiDB-lite"/>
    </source>
</evidence>
<dbReference type="EMBL" id="UZAK01000333">
    <property type="protein sequence ID" value="VDO61926.1"/>
    <property type="molecule type" value="Genomic_DNA"/>
</dbReference>
<organism evidence="4">
    <name type="scientific">Schistosoma curassoni</name>
    <dbReference type="NCBI Taxonomy" id="6186"/>
    <lineage>
        <taxon>Eukaryota</taxon>
        <taxon>Metazoa</taxon>
        <taxon>Spiralia</taxon>
        <taxon>Lophotrochozoa</taxon>
        <taxon>Platyhelminthes</taxon>
        <taxon>Trematoda</taxon>
        <taxon>Digenea</taxon>
        <taxon>Strigeidida</taxon>
        <taxon>Schistosomatoidea</taxon>
        <taxon>Schistosomatidae</taxon>
        <taxon>Schistosoma</taxon>
    </lineage>
</organism>
<evidence type="ECO:0000313" key="3">
    <source>
        <dbReference type="Proteomes" id="UP000279833"/>
    </source>
</evidence>
<gene>
    <name evidence="2" type="ORF">SCUD_LOCUS501</name>
</gene>
<protein>
    <submittedName>
        <fullName evidence="4">Dimer_Tnp_hAT domain-containing protein</fullName>
    </submittedName>
</protein>